<sequence length="156" mass="17687">MDELRSFFNDPCPSKGQVKRIASGLTDGINISKNDTCDQLTRREAHRRSMVPTGTDYAREIKQRENEMYIKNELDREKWESVSGGLESIEHLSSWGASMLNVGELTEEAMTEVYSKYSFKKKEDTNKLAIDEYKQEILDRIGGFPVVIIEGPTGCG</sequence>
<feature type="non-terminal residue" evidence="2">
    <location>
        <position position="156"/>
    </location>
</feature>
<proteinExistence type="predicted"/>
<dbReference type="OrthoDB" id="66977at2759"/>
<organism evidence="2">
    <name type="scientific">Pectinophora gossypiella</name>
    <name type="common">Cotton pink bollworm</name>
    <name type="synonym">Depressaria gossypiella</name>
    <dbReference type="NCBI Taxonomy" id="13191"/>
    <lineage>
        <taxon>Eukaryota</taxon>
        <taxon>Metazoa</taxon>
        <taxon>Ecdysozoa</taxon>
        <taxon>Arthropoda</taxon>
        <taxon>Hexapoda</taxon>
        <taxon>Insecta</taxon>
        <taxon>Pterygota</taxon>
        <taxon>Neoptera</taxon>
        <taxon>Endopterygota</taxon>
        <taxon>Lepidoptera</taxon>
        <taxon>Glossata</taxon>
        <taxon>Ditrysia</taxon>
        <taxon>Gelechioidea</taxon>
        <taxon>Gelechiidae</taxon>
        <taxon>Apatetrinae</taxon>
        <taxon>Pectinophora</taxon>
    </lineage>
</organism>
<dbReference type="AlphaFoldDB" id="A0A1E1WLP4"/>
<dbReference type="EMBL" id="GDQN01005243">
    <property type="protein sequence ID" value="JAT85811.1"/>
    <property type="molecule type" value="Transcribed_RNA"/>
</dbReference>
<reference evidence="2" key="1">
    <citation type="submission" date="2015-09" db="EMBL/GenBank/DDBJ databases">
        <title>De novo assembly of Pectinophora gossypiella (Pink Bollworm) gut transcriptome.</title>
        <authorList>
            <person name="Tassone E.E."/>
        </authorList>
    </citation>
    <scope>NUCLEOTIDE SEQUENCE</scope>
</reference>
<name>A0A1E1WLP4_PECGO</name>
<evidence type="ECO:0000313" key="1">
    <source>
        <dbReference type="EMBL" id="JAT85811.1"/>
    </source>
</evidence>
<accession>A0A1E1WLP4</accession>
<evidence type="ECO:0000313" key="2">
    <source>
        <dbReference type="EMBL" id="JAT87912.1"/>
    </source>
</evidence>
<dbReference type="EMBL" id="GDQN01003142">
    <property type="protein sequence ID" value="JAT87912.1"/>
    <property type="molecule type" value="Transcribed_RNA"/>
</dbReference>
<gene>
    <name evidence="2" type="ORF">g.1517</name>
    <name evidence="1" type="ORF">g.1519</name>
</gene>
<protein>
    <submittedName>
        <fullName evidence="2">Uncharacterized protein</fullName>
    </submittedName>
</protein>